<sequence>MASRLFGLGDELNEDAMLGRLEGMKDVIEQVNRQFKDPDLTTFVCVCIPEFLSLYETERLVQELAKFEIDSHNIIINQVIFDEEVVESKLLKARIKMQQKYIDQFHMLYDDFNITKLPLLSEEVCGVQALQNFSHRFLTPYKSARKRGTIEELEERITILKSALQEAEAELDRIRKGKQSA</sequence>
<accession>A0A804QCH8</accession>
<reference evidence="4" key="2">
    <citation type="submission" date="2019-07" db="EMBL/GenBank/DDBJ databases">
        <authorList>
            <person name="Seetharam A."/>
            <person name="Woodhouse M."/>
            <person name="Cannon E."/>
        </authorList>
    </citation>
    <scope>NUCLEOTIDE SEQUENCE [LARGE SCALE GENOMIC DNA]</scope>
    <source>
        <strain evidence="4">cv. B73</strain>
    </source>
</reference>
<keyword evidence="6" id="KW-1267">Proteomics identification</keyword>
<dbReference type="GO" id="GO:0005524">
    <property type="term" value="F:ATP binding"/>
    <property type="evidence" value="ECO:0007669"/>
    <property type="project" value="InterPro"/>
</dbReference>
<proteinExistence type="evidence at protein level"/>
<reference evidence="4" key="3">
    <citation type="submission" date="2021-05" db="UniProtKB">
        <authorList>
            <consortium name="EnsemblPlants"/>
        </authorList>
    </citation>
    <scope>IDENTIFICATION</scope>
    <source>
        <strain evidence="4">cv. B73</strain>
    </source>
</reference>
<evidence type="ECO:0000313" key="4">
    <source>
        <dbReference type="EnsemblPlants" id="Zm00001eb318870_P003"/>
    </source>
</evidence>
<name>A0A804QCH8_MAIZE</name>
<keyword evidence="2" id="KW-0175">Coiled coil</keyword>
<dbReference type="InterPro" id="IPR025723">
    <property type="entry name" value="ArsA/GET3_ATPase-like"/>
</dbReference>
<feature type="domain" description="ArsA/GET3 Anion-transporting ATPase-like" evidence="3">
    <location>
        <begin position="4"/>
        <end position="137"/>
    </location>
</feature>
<dbReference type="Gramene" id="Zm00001eb318870_T003">
    <property type="protein sequence ID" value="Zm00001eb318870_P003"/>
    <property type="gene ID" value="Zm00001eb318870"/>
</dbReference>
<evidence type="ECO:0000256" key="2">
    <source>
        <dbReference type="SAM" id="Coils"/>
    </source>
</evidence>
<dbReference type="PANTHER" id="PTHR10803:SF3">
    <property type="entry name" value="ATPASE GET3"/>
    <property type="match status" value="1"/>
</dbReference>
<organism evidence="4 5">
    <name type="scientific">Zea mays</name>
    <name type="common">Maize</name>
    <dbReference type="NCBI Taxonomy" id="4577"/>
    <lineage>
        <taxon>Eukaryota</taxon>
        <taxon>Viridiplantae</taxon>
        <taxon>Streptophyta</taxon>
        <taxon>Embryophyta</taxon>
        <taxon>Tracheophyta</taxon>
        <taxon>Spermatophyta</taxon>
        <taxon>Magnoliopsida</taxon>
        <taxon>Liliopsida</taxon>
        <taxon>Poales</taxon>
        <taxon>Poaceae</taxon>
        <taxon>PACMAD clade</taxon>
        <taxon>Panicoideae</taxon>
        <taxon>Andropogonodae</taxon>
        <taxon>Andropogoneae</taxon>
        <taxon>Tripsacinae</taxon>
        <taxon>Zea</taxon>
    </lineage>
</organism>
<reference evidence="5" key="1">
    <citation type="submission" date="2015-12" db="EMBL/GenBank/DDBJ databases">
        <title>Update maize B73 reference genome by single molecule sequencing technologies.</title>
        <authorList>
            <consortium name="Maize Genome Sequencing Project"/>
            <person name="Ware D."/>
        </authorList>
    </citation>
    <scope>NUCLEOTIDE SEQUENCE [LARGE SCALE GENOMIC DNA]</scope>
    <source>
        <strain evidence="5">cv. B73</strain>
    </source>
</reference>
<dbReference type="Gene3D" id="3.40.50.300">
    <property type="entry name" value="P-loop containing nucleotide triphosphate hydrolases"/>
    <property type="match status" value="1"/>
</dbReference>
<gene>
    <name evidence="4" type="primary">LOC100191268</name>
</gene>
<dbReference type="Proteomes" id="UP000007305">
    <property type="component" value="Chromosome 7"/>
</dbReference>
<protein>
    <recommendedName>
        <fullName evidence="3">ArsA/GET3 Anion-transporting ATPase-like domain-containing protein</fullName>
    </recommendedName>
</protein>
<dbReference type="AlphaFoldDB" id="A0A804QCH8"/>
<dbReference type="InterPro" id="IPR016300">
    <property type="entry name" value="ATPase_ArsA/GET3"/>
</dbReference>
<dbReference type="EnsemblPlants" id="Zm00001eb318870_T003">
    <property type="protein sequence ID" value="Zm00001eb318870_P003"/>
    <property type="gene ID" value="Zm00001eb318870"/>
</dbReference>
<evidence type="ECO:0000256" key="1">
    <source>
        <dbReference type="ARBA" id="ARBA00011040"/>
    </source>
</evidence>
<comment type="similarity">
    <text evidence="1">Belongs to the arsA ATPase family.</text>
</comment>
<dbReference type="CDD" id="cd02035">
    <property type="entry name" value="ArsA"/>
    <property type="match status" value="1"/>
</dbReference>
<dbReference type="Pfam" id="PF02374">
    <property type="entry name" value="ArsA_ATPase"/>
    <property type="match status" value="1"/>
</dbReference>
<dbReference type="GO" id="GO:0016887">
    <property type="term" value="F:ATP hydrolysis activity"/>
    <property type="evidence" value="ECO:0007669"/>
    <property type="project" value="InterPro"/>
</dbReference>
<dbReference type="PANTHER" id="PTHR10803">
    <property type="entry name" value="ARSENICAL PUMP-DRIVING ATPASE ARSENITE-TRANSLOCATING ATPASE"/>
    <property type="match status" value="1"/>
</dbReference>
<keyword evidence="5" id="KW-1185">Reference proteome</keyword>
<dbReference type="OrthoDB" id="1770at2759"/>
<dbReference type="SUPFAM" id="SSF52540">
    <property type="entry name" value="P-loop containing nucleoside triphosphate hydrolases"/>
    <property type="match status" value="1"/>
</dbReference>
<evidence type="ECO:0000313" key="5">
    <source>
        <dbReference type="Proteomes" id="UP000007305"/>
    </source>
</evidence>
<dbReference type="InterPro" id="IPR027417">
    <property type="entry name" value="P-loop_NTPase"/>
</dbReference>
<evidence type="ECO:0000259" key="3">
    <source>
        <dbReference type="Pfam" id="PF02374"/>
    </source>
</evidence>
<evidence type="ECO:0007829" key="6">
    <source>
        <dbReference type="PeptideAtlas" id="A0A804QCH8"/>
    </source>
</evidence>
<feature type="coiled-coil region" evidence="2">
    <location>
        <begin position="150"/>
        <end position="177"/>
    </location>
</feature>